<comment type="caution">
    <text evidence="1">The sequence shown here is derived from an EMBL/GenBank/DDBJ whole genome shotgun (WGS) entry which is preliminary data.</text>
</comment>
<gene>
    <name evidence="1" type="ORF">Ahy_B07g086750</name>
</gene>
<name>A0A444YAD6_ARAHY</name>
<dbReference type="AlphaFoldDB" id="A0A444YAD6"/>
<evidence type="ECO:0000313" key="2">
    <source>
        <dbReference type="Proteomes" id="UP000289738"/>
    </source>
</evidence>
<evidence type="ECO:0000313" key="1">
    <source>
        <dbReference type="EMBL" id="RYQ98921.1"/>
    </source>
</evidence>
<keyword evidence="2" id="KW-1185">Reference proteome</keyword>
<accession>A0A444YAD6</accession>
<dbReference type="EMBL" id="SDMP01000017">
    <property type="protein sequence ID" value="RYQ98921.1"/>
    <property type="molecule type" value="Genomic_DNA"/>
</dbReference>
<dbReference type="Proteomes" id="UP000289738">
    <property type="component" value="Chromosome B07"/>
</dbReference>
<protein>
    <submittedName>
        <fullName evidence="1">Uncharacterized protein</fullName>
    </submittedName>
</protein>
<proteinExistence type="predicted"/>
<organism evidence="1 2">
    <name type="scientific">Arachis hypogaea</name>
    <name type="common">Peanut</name>
    <dbReference type="NCBI Taxonomy" id="3818"/>
    <lineage>
        <taxon>Eukaryota</taxon>
        <taxon>Viridiplantae</taxon>
        <taxon>Streptophyta</taxon>
        <taxon>Embryophyta</taxon>
        <taxon>Tracheophyta</taxon>
        <taxon>Spermatophyta</taxon>
        <taxon>Magnoliopsida</taxon>
        <taxon>eudicotyledons</taxon>
        <taxon>Gunneridae</taxon>
        <taxon>Pentapetalae</taxon>
        <taxon>rosids</taxon>
        <taxon>fabids</taxon>
        <taxon>Fabales</taxon>
        <taxon>Fabaceae</taxon>
        <taxon>Papilionoideae</taxon>
        <taxon>50 kb inversion clade</taxon>
        <taxon>dalbergioids sensu lato</taxon>
        <taxon>Dalbergieae</taxon>
        <taxon>Pterocarpus clade</taxon>
        <taxon>Arachis</taxon>
    </lineage>
</organism>
<sequence>MASTAASSSSTFYTNLKELILRSNEIATVGAIFNFRWDVKVLGLSSELERKGKEIGQLTKELTLRAGNTLVAEYNRTGLI</sequence>
<reference evidence="1 2" key="1">
    <citation type="submission" date="2019-01" db="EMBL/GenBank/DDBJ databases">
        <title>Sequencing of cultivated peanut Arachis hypogaea provides insights into genome evolution and oil improvement.</title>
        <authorList>
            <person name="Chen X."/>
        </authorList>
    </citation>
    <scope>NUCLEOTIDE SEQUENCE [LARGE SCALE GENOMIC DNA]</scope>
    <source>
        <strain evidence="2">cv. Fuhuasheng</strain>
        <tissue evidence="1">Leaves</tissue>
    </source>
</reference>